<dbReference type="NCBIfam" id="TIGR02412">
    <property type="entry name" value="pepN_strep_liv"/>
    <property type="match status" value="1"/>
</dbReference>
<protein>
    <recommendedName>
        <fullName evidence="5">Aminopeptidase N</fullName>
        <ecNumber evidence="4">3.4.11.2</ecNumber>
    </recommendedName>
    <alternativeName>
        <fullName evidence="12">Alanine aminopeptidase</fullName>
    </alternativeName>
    <alternativeName>
        <fullName evidence="13">Lysyl aminopeptidase</fullName>
    </alternativeName>
</protein>
<keyword evidence="9 17" id="KW-0378">Hydrolase</keyword>
<dbReference type="EC" id="3.4.11.2" evidence="4"/>
<evidence type="ECO:0000259" key="16">
    <source>
        <dbReference type="Pfam" id="PF17900"/>
    </source>
</evidence>
<evidence type="ECO:0000256" key="4">
    <source>
        <dbReference type="ARBA" id="ARBA00012564"/>
    </source>
</evidence>
<evidence type="ECO:0000256" key="13">
    <source>
        <dbReference type="ARBA" id="ARBA00031533"/>
    </source>
</evidence>
<comment type="caution">
    <text evidence="17">The sequence shown here is derived from an EMBL/GenBank/DDBJ whole genome shotgun (WGS) entry which is preliminary data.</text>
</comment>
<dbReference type="AlphaFoldDB" id="A0A4S8Q5M1"/>
<dbReference type="InterPro" id="IPR001930">
    <property type="entry name" value="Peptidase_M1"/>
</dbReference>
<dbReference type="GO" id="GO:0008270">
    <property type="term" value="F:zinc ion binding"/>
    <property type="evidence" value="ECO:0007669"/>
    <property type="project" value="InterPro"/>
</dbReference>
<keyword evidence="6 17" id="KW-0031">Aminopeptidase</keyword>
<keyword evidence="10" id="KW-0862">Zinc</keyword>
<name>A0A4S8Q5M1_9ACTN</name>
<evidence type="ECO:0000256" key="12">
    <source>
        <dbReference type="ARBA" id="ARBA00029811"/>
    </source>
</evidence>
<evidence type="ECO:0000313" key="17">
    <source>
        <dbReference type="EMBL" id="THV39448.1"/>
    </source>
</evidence>
<dbReference type="GO" id="GO:0042277">
    <property type="term" value="F:peptide binding"/>
    <property type="evidence" value="ECO:0007669"/>
    <property type="project" value="TreeGrafter"/>
</dbReference>
<dbReference type="GO" id="GO:0006508">
    <property type="term" value="P:proteolysis"/>
    <property type="evidence" value="ECO:0007669"/>
    <property type="project" value="UniProtKB-KW"/>
</dbReference>
<dbReference type="GO" id="GO:0005615">
    <property type="term" value="C:extracellular space"/>
    <property type="evidence" value="ECO:0007669"/>
    <property type="project" value="TreeGrafter"/>
</dbReference>
<dbReference type="SUPFAM" id="SSF55486">
    <property type="entry name" value="Metalloproteases ('zincins'), catalytic domain"/>
    <property type="match status" value="1"/>
</dbReference>
<evidence type="ECO:0000256" key="11">
    <source>
        <dbReference type="ARBA" id="ARBA00023049"/>
    </source>
</evidence>
<dbReference type="GO" id="GO:0043171">
    <property type="term" value="P:peptide catabolic process"/>
    <property type="evidence" value="ECO:0007669"/>
    <property type="project" value="TreeGrafter"/>
</dbReference>
<dbReference type="Gene3D" id="2.60.40.1730">
    <property type="entry name" value="tricorn interacting facor f3 domain"/>
    <property type="match status" value="1"/>
</dbReference>
<dbReference type="Pfam" id="PF11838">
    <property type="entry name" value="ERAP1_C"/>
    <property type="match status" value="1"/>
</dbReference>
<evidence type="ECO:0000256" key="1">
    <source>
        <dbReference type="ARBA" id="ARBA00000098"/>
    </source>
</evidence>
<dbReference type="FunFam" id="2.60.40.1730:FF:000010">
    <property type="entry name" value="Putative aminopeptidase N"/>
    <property type="match status" value="1"/>
</dbReference>
<dbReference type="InterPro" id="IPR012778">
    <property type="entry name" value="Pept_M1_aminopeptidase"/>
</dbReference>
<comment type="cofactor">
    <cofactor evidence="2">
        <name>Zn(2+)</name>
        <dbReference type="ChEBI" id="CHEBI:29105"/>
    </cofactor>
</comment>
<feature type="domain" description="ERAP1-like C-terminal" evidence="15">
    <location>
        <begin position="543"/>
        <end position="849"/>
    </location>
</feature>
<evidence type="ECO:0000259" key="14">
    <source>
        <dbReference type="Pfam" id="PF01433"/>
    </source>
</evidence>
<dbReference type="OrthoDB" id="100605at2"/>
<dbReference type="Proteomes" id="UP000308760">
    <property type="component" value="Unassembled WGS sequence"/>
</dbReference>
<feature type="domain" description="Aminopeptidase N-like N-terminal" evidence="16">
    <location>
        <begin position="51"/>
        <end position="208"/>
    </location>
</feature>
<dbReference type="Pfam" id="PF17900">
    <property type="entry name" value="Peptidase_M1_N"/>
    <property type="match status" value="1"/>
</dbReference>
<dbReference type="InterPro" id="IPR027268">
    <property type="entry name" value="Peptidase_M4/M1_CTD_sf"/>
</dbReference>
<reference evidence="17 18" key="2">
    <citation type="submission" date="2019-05" db="EMBL/GenBank/DDBJ databases">
        <title>Glycomyces buryatensis sp. nov.</title>
        <authorList>
            <person name="Nikitina E."/>
        </authorList>
    </citation>
    <scope>NUCLEOTIDE SEQUENCE [LARGE SCALE GENOMIC DNA]</scope>
    <source>
        <strain evidence="17 18">18</strain>
    </source>
</reference>
<comment type="similarity">
    <text evidence="3">Belongs to the peptidase M1 family.</text>
</comment>
<keyword evidence="18" id="KW-1185">Reference proteome</keyword>
<dbReference type="SUPFAM" id="SSF63737">
    <property type="entry name" value="Leukotriene A4 hydrolase N-terminal domain"/>
    <property type="match status" value="1"/>
</dbReference>
<dbReference type="Gene3D" id="1.10.390.10">
    <property type="entry name" value="Neutral Protease Domain 2"/>
    <property type="match status" value="1"/>
</dbReference>
<evidence type="ECO:0000256" key="10">
    <source>
        <dbReference type="ARBA" id="ARBA00022833"/>
    </source>
</evidence>
<dbReference type="InterPro" id="IPR050344">
    <property type="entry name" value="Peptidase_M1_aminopeptidases"/>
</dbReference>
<evidence type="ECO:0000313" key="18">
    <source>
        <dbReference type="Proteomes" id="UP000308760"/>
    </source>
</evidence>
<accession>A0A4S8Q5M1</accession>
<organism evidence="17 18">
    <name type="scientific">Glycomyces buryatensis</name>
    <dbReference type="NCBI Taxonomy" id="2570927"/>
    <lineage>
        <taxon>Bacteria</taxon>
        <taxon>Bacillati</taxon>
        <taxon>Actinomycetota</taxon>
        <taxon>Actinomycetes</taxon>
        <taxon>Glycomycetales</taxon>
        <taxon>Glycomycetaceae</taxon>
        <taxon>Glycomyces</taxon>
    </lineage>
</organism>
<reference evidence="18" key="1">
    <citation type="submission" date="2019-04" db="EMBL/GenBank/DDBJ databases">
        <title>Nocardioides xinjiangensis sp. nov.</title>
        <authorList>
            <person name="Liu S."/>
        </authorList>
    </citation>
    <scope>NUCLEOTIDE SEQUENCE [LARGE SCALE GENOMIC DNA]</scope>
    <source>
        <strain evidence="18">18</strain>
    </source>
</reference>
<dbReference type="GO" id="GO:0016020">
    <property type="term" value="C:membrane"/>
    <property type="evidence" value="ECO:0007669"/>
    <property type="project" value="TreeGrafter"/>
</dbReference>
<evidence type="ECO:0000256" key="2">
    <source>
        <dbReference type="ARBA" id="ARBA00001947"/>
    </source>
</evidence>
<evidence type="ECO:0000256" key="8">
    <source>
        <dbReference type="ARBA" id="ARBA00022723"/>
    </source>
</evidence>
<evidence type="ECO:0000256" key="3">
    <source>
        <dbReference type="ARBA" id="ARBA00010136"/>
    </source>
</evidence>
<evidence type="ECO:0000256" key="7">
    <source>
        <dbReference type="ARBA" id="ARBA00022670"/>
    </source>
</evidence>
<evidence type="ECO:0000256" key="5">
    <source>
        <dbReference type="ARBA" id="ARBA00015611"/>
    </source>
</evidence>
<evidence type="ECO:0000259" key="15">
    <source>
        <dbReference type="Pfam" id="PF11838"/>
    </source>
</evidence>
<dbReference type="PANTHER" id="PTHR11533">
    <property type="entry name" value="PROTEASE M1 ZINC METALLOPROTEASE"/>
    <property type="match status" value="1"/>
</dbReference>
<proteinExistence type="inferred from homology"/>
<dbReference type="EMBL" id="STGY01000066">
    <property type="protein sequence ID" value="THV39448.1"/>
    <property type="molecule type" value="Genomic_DNA"/>
</dbReference>
<dbReference type="GO" id="GO:0070006">
    <property type="term" value="F:metalloaminopeptidase activity"/>
    <property type="evidence" value="ECO:0007669"/>
    <property type="project" value="TreeGrafter"/>
</dbReference>
<dbReference type="FunFam" id="1.10.390.10:FF:000004">
    <property type="entry name" value="Aminopeptidase N"/>
    <property type="match status" value="1"/>
</dbReference>
<feature type="domain" description="Peptidase M1 membrane alanine aminopeptidase" evidence="14">
    <location>
        <begin position="247"/>
        <end position="461"/>
    </location>
</feature>
<dbReference type="InterPro" id="IPR024571">
    <property type="entry name" value="ERAP1-like_C_dom"/>
</dbReference>
<dbReference type="PANTHER" id="PTHR11533:SF174">
    <property type="entry name" value="PUROMYCIN-SENSITIVE AMINOPEPTIDASE-RELATED"/>
    <property type="match status" value="1"/>
</dbReference>
<gene>
    <name evidence="17" type="primary">pepN</name>
    <name evidence="17" type="ORF">FAB82_17675</name>
</gene>
<evidence type="ECO:0000256" key="6">
    <source>
        <dbReference type="ARBA" id="ARBA00022438"/>
    </source>
</evidence>
<dbReference type="Pfam" id="PF01433">
    <property type="entry name" value="Peptidase_M1"/>
    <property type="match status" value="1"/>
</dbReference>
<evidence type="ECO:0000256" key="9">
    <source>
        <dbReference type="ARBA" id="ARBA00022801"/>
    </source>
</evidence>
<dbReference type="InterPro" id="IPR042097">
    <property type="entry name" value="Aminopeptidase_N-like_N_sf"/>
</dbReference>
<dbReference type="GO" id="GO:0005737">
    <property type="term" value="C:cytoplasm"/>
    <property type="evidence" value="ECO:0007669"/>
    <property type="project" value="TreeGrafter"/>
</dbReference>
<keyword evidence="7" id="KW-0645">Protease</keyword>
<comment type="catalytic activity">
    <reaction evidence="1">
        <text>Release of an N-terminal amino acid, Xaa-|-Yaa- from a peptide, amide or arylamide. Xaa is preferably Ala, but may be most amino acids including Pro (slow action). When a terminal hydrophobic residue is followed by a prolyl residue, the two may be released as an intact Xaa-Pro dipeptide.</text>
        <dbReference type="EC" id="3.4.11.2"/>
    </reaction>
</comment>
<sequence>MTHFFHIANYETGGIVAATHILTRDEARRRAELLHVDSYTVELDLTGHAAGDTFSSRTAVEFSCTEPGAETFIEIAAERIEDAYLNGEQVDITLFDPKDGLRLTGLAAENSLVVNAICAYSTDGQGLHRMTDPVDKETYLYSQFEVADAQRVYACFDQPDLKASFTFQVRTPEQWTVISNMPAVSETVVEAAQLKVTLFETSVRMSPYITAICAGPYFGVHETHDGIDMGLYCRQSMKEHLDPDGVFEVTRQGFDHFHSKFGVRYPLPKYDQIFAPEYNFGAMENFGCITIAEAAFLFRSQVTDFELEQRANVILHEMAHMWFGDLVTMRWWDDLWLNESFAEWASHWANVEATRFDGAWTTFLSARKNWGYGADQQPTTHPVYTDAADTEEIQANFDGITYSKGASILKQLVAYVGIDPFLAGLRAYFEKHKFGNAVFSDLLGELETASGKPLADFADTWLRTAGVSTLRPQIAVSDGEYRRVTVKQEVPADHPTTRTHRIAIGLYDLEGDALVRRDRLEVDVSGEETEVAALAGVKQPDLLLLNDDDLTYAKLRLDERSLRTAVEHTSALEDSLPRALIWAAAWDMLRDAELPARRFVALGASSLTTETDINIVTVAQRQVAGSLAYADPAARADLRESWAQAAKTAMDTAPSGGDAQRSWAKAYASAARSKTDQASIRGWLDGQGIPDGLAVDADLRWALLTGLVAGGAVDEAAIDYELERDDTADGKRLSFVARAAVPTVAAKERAWERITDPNTENYIRRSSMLGFAPLDQADLVRPYLGRYLEAVPELWEKLGAQQAVEFSKLAFPSCLIETETLAVLDGWLAEDRPAPVKRGVAEGRADIARALAGRALDAQS</sequence>
<keyword evidence="8" id="KW-0479">Metal-binding</keyword>
<dbReference type="GO" id="GO:0016285">
    <property type="term" value="F:alanyl aminopeptidase activity"/>
    <property type="evidence" value="ECO:0007669"/>
    <property type="project" value="UniProtKB-EC"/>
</dbReference>
<dbReference type="InterPro" id="IPR045357">
    <property type="entry name" value="Aminopeptidase_N-like_N"/>
</dbReference>
<dbReference type="PRINTS" id="PR00756">
    <property type="entry name" value="ALADIPTASE"/>
</dbReference>
<keyword evidence="11" id="KW-0482">Metalloprotease</keyword>
<dbReference type="CDD" id="cd09602">
    <property type="entry name" value="M1_APN"/>
    <property type="match status" value="1"/>
</dbReference>
<dbReference type="InterPro" id="IPR014782">
    <property type="entry name" value="Peptidase_M1_dom"/>
</dbReference>